<evidence type="ECO:0008006" key="5">
    <source>
        <dbReference type="Google" id="ProtNLM"/>
    </source>
</evidence>
<feature type="signal peptide" evidence="2">
    <location>
        <begin position="1"/>
        <end position="18"/>
    </location>
</feature>
<proteinExistence type="predicted"/>
<feature type="compositionally biased region" description="Gly residues" evidence="1">
    <location>
        <begin position="80"/>
        <end position="98"/>
    </location>
</feature>
<dbReference type="STRING" id="1332080.ATN00_08990"/>
<sequence length="98" mass="9875">MRYSIFACCALIPLAAACTPNDPTMGGAIRTNYAQQVINPAPLYEGQEMEGGDGARAAAAVERYRTDKVKQPRTIRTTSGSGGGGGGGSSGGSSSGGF</sequence>
<organism evidence="3 4">
    <name type="scientific">Sphingobium baderi</name>
    <dbReference type="NCBI Taxonomy" id="1332080"/>
    <lineage>
        <taxon>Bacteria</taxon>
        <taxon>Pseudomonadati</taxon>
        <taxon>Pseudomonadota</taxon>
        <taxon>Alphaproteobacteria</taxon>
        <taxon>Sphingomonadales</taxon>
        <taxon>Sphingomonadaceae</taxon>
        <taxon>Sphingobium</taxon>
    </lineage>
</organism>
<dbReference type="PROSITE" id="PS51257">
    <property type="entry name" value="PROKAR_LIPOPROTEIN"/>
    <property type="match status" value="1"/>
</dbReference>
<dbReference type="RefSeq" id="WP_062064073.1">
    <property type="nucleotide sequence ID" value="NZ_CP013264.1"/>
</dbReference>
<evidence type="ECO:0000256" key="1">
    <source>
        <dbReference type="SAM" id="MobiDB-lite"/>
    </source>
</evidence>
<keyword evidence="2" id="KW-0732">Signal</keyword>
<protein>
    <recommendedName>
        <fullName evidence="5">Lipoprotein</fullName>
    </recommendedName>
</protein>
<dbReference type="KEGG" id="sbd:ATN00_08990"/>
<dbReference type="EMBL" id="CP013264">
    <property type="protein sequence ID" value="ALR22491.1"/>
    <property type="molecule type" value="Genomic_DNA"/>
</dbReference>
<keyword evidence="4" id="KW-1185">Reference proteome</keyword>
<dbReference type="AlphaFoldDB" id="A0A0S3F440"/>
<evidence type="ECO:0000313" key="4">
    <source>
        <dbReference type="Proteomes" id="UP000056968"/>
    </source>
</evidence>
<reference evidence="3 4" key="1">
    <citation type="submission" date="2015-11" db="EMBL/GenBank/DDBJ databases">
        <title>A Two-component Flavoprotein Monooxygenase System MeaXY Responsible for para-Hydroxylation of 2-Methyl-6-ethylaniline and 2,6-Diethylaniline in Sphingobium baderi DE-13.</title>
        <authorList>
            <person name="Cheng M."/>
            <person name="Meng Q."/>
            <person name="Yang Y."/>
            <person name="Chu C."/>
            <person name="Yan X."/>
            <person name="He J."/>
            <person name="Li S."/>
        </authorList>
    </citation>
    <scope>NUCLEOTIDE SEQUENCE [LARGE SCALE GENOMIC DNA]</scope>
    <source>
        <strain evidence="3 4">DE-13</strain>
    </source>
</reference>
<feature type="chain" id="PRO_5006611932" description="Lipoprotein" evidence="2">
    <location>
        <begin position="19"/>
        <end position="98"/>
    </location>
</feature>
<evidence type="ECO:0000313" key="3">
    <source>
        <dbReference type="EMBL" id="ALR22491.1"/>
    </source>
</evidence>
<dbReference type="OrthoDB" id="7409056at2"/>
<gene>
    <name evidence="3" type="ORF">ATN00_08990</name>
</gene>
<name>A0A0S3F440_9SPHN</name>
<dbReference type="Proteomes" id="UP000056968">
    <property type="component" value="Chromosome"/>
</dbReference>
<feature type="region of interest" description="Disordered" evidence="1">
    <location>
        <begin position="64"/>
        <end position="98"/>
    </location>
</feature>
<accession>A0A0S3F440</accession>
<evidence type="ECO:0000256" key="2">
    <source>
        <dbReference type="SAM" id="SignalP"/>
    </source>
</evidence>